<dbReference type="EMBL" id="LAZR01009699">
    <property type="protein sequence ID" value="KKM71099.1"/>
    <property type="molecule type" value="Genomic_DNA"/>
</dbReference>
<dbReference type="AlphaFoldDB" id="A0A0F9JMN9"/>
<gene>
    <name evidence="1" type="ORF">LCGC14_1434050</name>
</gene>
<proteinExistence type="predicted"/>
<reference evidence="1" key="1">
    <citation type="journal article" date="2015" name="Nature">
        <title>Complex archaea that bridge the gap between prokaryotes and eukaryotes.</title>
        <authorList>
            <person name="Spang A."/>
            <person name="Saw J.H."/>
            <person name="Jorgensen S.L."/>
            <person name="Zaremba-Niedzwiedzka K."/>
            <person name="Martijn J."/>
            <person name="Lind A.E."/>
            <person name="van Eijk R."/>
            <person name="Schleper C."/>
            <person name="Guy L."/>
            <person name="Ettema T.J."/>
        </authorList>
    </citation>
    <scope>NUCLEOTIDE SEQUENCE</scope>
</reference>
<protein>
    <submittedName>
        <fullName evidence="1">Uncharacterized protein</fullName>
    </submittedName>
</protein>
<evidence type="ECO:0000313" key="1">
    <source>
        <dbReference type="EMBL" id="KKM71099.1"/>
    </source>
</evidence>
<accession>A0A0F9JMN9</accession>
<sequence>MAISFTAAEIEQLATTPGATIYTTLANTTSQVVFANCTNESAGALTFTIHVVQSGGSLADTNIYLDAKTVGAGKSDFLPEIVGLILSAGDFIIAFGSAGSALNLKLGIKEIV</sequence>
<name>A0A0F9JMN9_9ZZZZ</name>
<organism evidence="1">
    <name type="scientific">marine sediment metagenome</name>
    <dbReference type="NCBI Taxonomy" id="412755"/>
    <lineage>
        <taxon>unclassified sequences</taxon>
        <taxon>metagenomes</taxon>
        <taxon>ecological metagenomes</taxon>
    </lineage>
</organism>
<comment type="caution">
    <text evidence="1">The sequence shown here is derived from an EMBL/GenBank/DDBJ whole genome shotgun (WGS) entry which is preliminary data.</text>
</comment>